<evidence type="ECO:0000313" key="2">
    <source>
        <dbReference type="Proteomes" id="UP001347796"/>
    </source>
</evidence>
<accession>A0AAN8PGD9</accession>
<organism evidence="1 2">
    <name type="scientific">Patella caerulea</name>
    <name type="common">Rayed Mediterranean limpet</name>
    <dbReference type="NCBI Taxonomy" id="87958"/>
    <lineage>
        <taxon>Eukaryota</taxon>
        <taxon>Metazoa</taxon>
        <taxon>Spiralia</taxon>
        <taxon>Lophotrochozoa</taxon>
        <taxon>Mollusca</taxon>
        <taxon>Gastropoda</taxon>
        <taxon>Patellogastropoda</taxon>
        <taxon>Patelloidea</taxon>
        <taxon>Patellidae</taxon>
        <taxon>Patella</taxon>
    </lineage>
</organism>
<dbReference type="AlphaFoldDB" id="A0AAN8PGD9"/>
<name>A0AAN8PGD9_PATCE</name>
<keyword evidence="2" id="KW-1185">Reference proteome</keyword>
<reference evidence="1 2" key="1">
    <citation type="submission" date="2024-01" db="EMBL/GenBank/DDBJ databases">
        <title>The genome of the rayed Mediterranean limpet Patella caerulea (Linnaeus, 1758).</title>
        <authorList>
            <person name="Anh-Thu Weber A."/>
            <person name="Halstead-Nussloch G."/>
        </authorList>
    </citation>
    <scope>NUCLEOTIDE SEQUENCE [LARGE SCALE GENOMIC DNA]</scope>
    <source>
        <strain evidence="1">AATW-2023a</strain>
        <tissue evidence="1">Whole specimen</tissue>
    </source>
</reference>
<gene>
    <name evidence="1" type="ORF">SNE40_013928</name>
</gene>
<sequence length="421" mass="48446">MTSNKSIVESLKKDVLTINQCSAEECKKVDQRISAMYQILKDEGSRIKSEIQNSNLKQAQVMSDMTKDVEEHTRQMSAFGKQIREVLNRRQLEEFLNITPKVRQAISDTSMVLFTVPNYECTHFQDGVVCKKLSKLIGKVHKPEKNRYEWSLDNNPAPGINKKAHKFAVNKDSDDDDVEDYECNPNISVVHFNRGGRNQFECSFDVIYGDQYSPFNEVLGNQDPLSQCYTIQGVVWRVECVLMSRFKPRYPRNRYVKLQLHSPGVKCRAIFKLKIININDSVSLINEGEHFFSNNGKDNLLSGNSVSHPVTRKTISGQKEDIWNYFRANISYPGSDSMKKTISEQTGNIRNHSTKMGQYTLRKAPSQDDNYVPFRACDSMEDSYVWDQLESDYILSPRRGFINSNNQITIQVIFSSIDYED</sequence>
<protein>
    <submittedName>
        <fullName evidence="1">Uncharacterized protein</fullName>
    </submittedName>
</protein>
<dbReference type="EMBL" id="JAZGQO010000010">
    <property type="protein sequence ID" value="KAK6175469.1"/>
    <property type="molecule type" value="Genomic_DNA"/>
</dbReference>
<dbReference type="Proteomes" id="UP001347796">
    <property type="component" value="Unassembled WGS sequence"/>
</dbReference>
<comment type="caution">
    <text evidence="1">The sequence shown here is derived from an EMBL/GenBank/DDBJ whole genome shotgun (WGS) entry which is preliminary data.</text>
</comment>
<proteinExistence type="predicted"/>
<evidence type="ECO:0000313" key="1">
    <source>
        <dbReference type="EMBL" id="KAK6175469.1"/>
    </source>
</evidence>